<dbReference type="Proteomes" id="UP000642748">
    <property type="component" value="Unassembled WGS sequence"/>
</dbReference>
<feature type="domain" description="N-acetyltransferase" evidence="3">
    <location>
        <begin position="169"/>
        <end position="320"/>
    </location>
</feature>
<dbReference type="InterPro" id="IPR016181">
    <property type="entry name" value="Acyl_CoA_acyltransferase"/>
</dbReference>
<dbReference type="PROSITE" id="PS51186">
    <property type="entry name" value="GNAT"/>
    <property type="match status" value="2"/>
</dbReference>
<dbReference type="Pfam" id="PF00583">
    <property type="entry name" value="Acetyltransf_1"/>
    <property type="match status" value="2"/>
</dbReference>
<organism evidence="4 5">
    <name type="scientific">Rugosimonospora africana</name>
    <dbReference type="NCBI Taxonomy" id="556532"/>
    <lineage>
        <taxon>Bacteria</taxon>
        <taxon>Bacillati</taxon>
        <taxon>Actinomycetota</taxon>
        <taxon>Actinomycetes</taxon>
        <taxon>Micromonosporales</taxon>
        <taxon>Micromonosporaceae</taxon>
        <taxon>Rugosimonospora</taxon>
    </lineage>
</organism>
<dbReference type="InterPro" id="IPR050832">
    <property type="entry name" value="Bact_Acetyltransf"/>
</dbReference>
<dbReference type="Gene3D" id="3.40.630.30">
    <property type="match status" value="1"/>
</dbReference>
<evidence type="ECO:0000313" key="4">
    <source>
        <dbReference type="EMBL" id="GIH19751.1"/>
    </source>
</evidence>
<reference evidence="4" key="1">
    <citation type="submission" date="2021-01" db="EMBL/GenBank/DDBJ databases">
        <title>Whole genome shotgun sequence of Rugosimonospora africana NBRC 104875.</title>
        <authorList>
            <person name="Komaki H."/>
            <person name="Tamura T."/>
        </authorList>
    </citation>
    <scope>NUCLEOTIDE SEQUENCE</scope>
    <source>
        <strain evidence="4">NBRC 104875</strain>
    </source>
</reference>
<dbReference type="EMBL" id="BONZ01000084">
    <property type="protein sequence ID" value="GIH19751.1"/>
    <property type="molecule type" value="Genomic_DNA"/>
</dbReference>
<keyword evidence="1" id="KW-0808">Transferase</keyword>
<evidence type="ECO:0000259" key="3">
    <source>
        <dbReference type="PROSITE" id="PS51186"/>
    </source>
</evidence>
<protein>
    <submittedName>
        <fullName evidence="4">Putative acetyltransferase, GNAT</fullName>
    </submittedName>
</protein>
<dbReference type="RefSeq" id="WP_203923198.1">
    <property type="nucleotide sequence ID" value="NZ_BONZ01000084.1"/>
</dbReference>
<dbReference type="CDD" id="cd04301">
    <property type="entry name" value="NAT_SF"/>
    <property type="match status" value="2"/>
</dbReference>
<dbReference type="PANTHER" id="PTHR43877">
    <property type="entry name" value="AMINOALKYLPHOSPHONATE N-ACETYLTRANSFERASE-RELATED-RELATED"/>
    <property type="match status" value="1"/>
</dbReference>
<name>A0A8J3VVG3_9ACTN</name>
<comment type="caution">
    <text evidence="4">The sequence shown here is derived from an EMBL/GenBank/DDBJ whole genome shotgun (WGS) entry which is preliminary data.</text>
</comment>
<feature type="domain" description="N-acetyltransferase" evidence="3">
    <location>
        <begin position="6"/>
        <end position="166"/>
    </location>
</feature>
<evidence type="ECO:0000256" key="2">
    <source>
        <dbReference type="ARBA" id="ARBA00023315"/>
    </source>
</evidence>
<evidence type="ECO:0000256" key="1">
    <source>
        <dbReference type="ARBA" id="ARBA00022679"/>
    </source>
</evidence>
<dbReference type="InterPro" id="IPR000182">
    <property type="entry name" value="GNAT_dom"/>
</dbReference>
<keyword evidence="2" id="KW-0012">Acyltransferase</keyword>
<sequence>MDVARLTDRGYTEADAAGATALFNVAESHAGGHPGWTVPEVRAMLASMVRDHDRDARVVVSPDGDMVAVAVVASPPEGGFRIDLMGAVRPDRRGRGIGRDLLGWQLRRAREIHRDTAPECDWVIHVATNAEDTDTLRLYRRAGLAPVRYWFDMEATADRPATVPVPDGLRVTEYRPGRDRDLHAAHTEAFADHWGSQARTYPDWESLTVRNESFAPALSRVAYDGDQIAGYVLAYLDDDPTRVYIGQVGVRRAWRRRGLAAAMLSQALRAAVPAGRHTLALSVDADSPTGAVGVYGRVGFTVQTRGVTYAIDLPAAPTTGSGQD</sequence>
<dbReference type="AlphaFoldDB" id="A0A8J3VVG3"/>
<dbReference type="SUPFAM" id="SSF55729">
    <property type="entry name" value="Acyl-CoA N-acyltransferases (Nat)"/>
    <property type="match status" value="2"/>
</dbReference>
<accession>A0A8J3VVG3</accession>
<dbReference type="PANTHER" id="PTHR43877:SF1">
    <property type="entry name" value="ACETYLTRANSFERASE"/>
    <property type="match status" value="1"/>
</dbReference>
<proteinExistence type="predicted"/>
<keyword evidence="5" id="KW-1185">Reference proteome</keyword>
<dbReference type="GO" id="GO:0016747">
    <property type="term" value="F:acyltransferase activity, transferring groups other than amino-acyl groups"/>
    <property type="evidence" value="ECO:0007669"/>
    <property type="project" value="InterPro"/>
</dbReference>
<evidence type="ECO:0000313" key="5">
    <source>
        <dbReference type="Proteomes" id="UP000642748"/>
    </source>
</evidence>
<gene>
    <name evidence="4" type="ORF">Raf01_79230</name>
</gene>